<dbReference type="InterPro" id="IPR035906">
    <property type="entry name" value="MetI-like_sf"/>
</dbReference>
<feature type="transmembrane region" description="Helical" evidence="7">
    <location>
        <begin position="238"/>
        <end position="259"/>
    </location>
</feature>
<comment type="caution">
    <text evidence="9">The sequence shown here is derived from an EMBL/GenBank/DDBJ whole genome shotgun (WGS) entry which is preliminary data.</text>
</comment>
<evidence type="ECO:0000313" key="10">
    <source>
        <dbReference type="Proteomes" id="UP001596028"/>
    </source>
</evidence>
<proteinExistence type="inferred from homology"/>
<keyword evidence="3" id="KW-1003">Cell membrane</keyword>
<dbReference type="InterPro" id="IPR000515">
    <property type="entry name" value="MetI-like"/>
</dbReference>
<comment type="subcellular location">
    <subcellularLocation>
        <location evidence="1 7">Cell membrane</location>
        <topology evidence="1 7">Multi-pass membrane protein</topology>
    </subcellularLocation>
</comment>
<reference evidence="10" key="1">
    <citation type="journal article" date="2019" name="Int. J. Syst. Evol. Microbiol.">
        <title>The Global Catalogue of Microorganisms (GCM) 10K type strain sequencing project: providing services to taxonomists for standard genome sequencing and annotation.</title>
        <authorList>
            <consortium name="The Broad Institute Genomics Platform"/>
            <consortium name="The Broad Institute Genome Sequencing Center for Infectious Disease"/>
            <person name="Wu L."/>
            <person name="Ma J."/>
        </authorList>
    </citation>
    <scope>NUCLEOTIDE SEQUENCE [LARGE SCALE GENOMIC DNA]</scope>
    <source>
        <strain evidence="10">CCUG 49571</strain>
    </source>
</reference>
<evidence type="ECO:0000256" key="5">
    <source>
        <dbReference type="ARBA" id="ARBA00022989"/>
    </source>
</evidence>
<dbReference type="PANTHER" id="PTHR43227">
    <property type="entry name" value="BLL4140 PROTEIN"/>
    <property type="match status" value="1"/>
</dbReference>
<keyword evidence="5 7" id="KW-1133">Transmembrane helix</keyword>
<dbReference type="Proteomes" id="UP001596028">
    <property type="component" value="Unassembled WGS sequence"/>
</dbReference>
<evidence type="ECO:0000256" key="7">
    <source>
        <dbReference type="RuleBase" id="RU363032"/>
    </source>
</evidence>
<organism evidence="9 10">
    <name type="scientific">Cohnella hongkongensis</name>
    <dbReference type="NCBI Taxonomy" id="178337"/>
    <lineage>
        <taxon>Bacteria</taxon>
        <taxon>Bacillati</taxon>
        <taxon>Bacillota</taxon>
        <taxon>Bacilli</taxon>
        <taxon>Bacillales</taxon>
        <taxon>Paenibacillaceae</taxon>
        <taxon>Cohnella</taxon>
    </lineage>
</organism>
<protein>
    <submittedName>
        <fullName evidence="9">ABC transporter permease</fullName>
    </submittedName>
</protein>
<evidence type="ECO:0000256" key="1">
    <source>
        <dbReference type="ARBA" id="ARBA00004651"/>
    </source>
</evidence>
<feature type="domain" description="ABC transmembrane type-1" evidence="8">
    <location>
        <begin position="95"/>
        <end position="312"/>
    </location>
</feature>
<keyword evidence="2 7" id="KW-0813">Transport</keyword>
<dbReference type="PROSITE" id="PS50928">
    <property type="entry name" value="ABC_TM1"/>
    <property type="match status" value="1"/>
</dbReference>
<feature type="transmembrane region" description="Helical" evidence="7">
    <location>
        <begin position="141"/>
        <end position="162"/>
    </location>
</feature>
<evidence type="ECO:0000259" key="8">
    <source>
        <dbReference type="PROSITE" id="PS50928"/>
    </source>
</evidence>
<dbReference type="Pfam" id="PF00528">
    <property type="entry name" value="BPD_transp_1"/>
    <property type="match status" value="1"/>
</dbReference>
<keyword evidence="6 7" id="KW-0472">Membrane</keyword>
<feature type="transmembrane region" description="Helical" evidence="7">
    <location>
        <begin position="298"/>
        <end position="316"/>
    </location>
</feature>
<gene>
    <name evidence="9" type="ORF">ACFO3S_04150</name>
</gene>
<name>A0ABV9F878_9BACL</name>
<dbReference type="PANTHER" id="PTHR43227:SF11">
    <property type="entry name" value="BLL4140 PROTEIN"/>
    <property type="match status" value="1"/>
</dbReference>
<evidence type="ECO:0000256" key="2">
    <source>
        <dbReference type="ARBA" id="ARBA00022448"/>
    </source>
</evidence>
<dbReference type="CDD" id="cd06261">
    <property type="entry name" value="TM_PBP2"/>
    <property type="match status" value="1"/>
</dbReference>
<feature type="transmembrane region" description="Helical" evidence="7">
    <location>
        <begin position="99"/>
        <end position="120"/>
    </location>
</feature>
<feature type="transmembrane region" description="Helical" evidence="7">
    <location>
        <begin position="35"/>
        <end position="53"/>
    </location>
</feature>
<dbReference type="SUPFAM" id="SSF161098">
    <property type="entry name" value="MetI-like"/>
    <property type="match status" value="1"/>
</dbReference>
<dbReference type="InterPro" id="IPR050809">
    <property type="entry name" value="UgpAE/MalFG_permease"/>
</dbReference>
<sequence length="326" mass="37009">MLPLMRKAPKKKGKVDDERTGRLRRTFELLRKDKWIYLMALPGLVYFLVFDYGPMYGIVIAFKDYNIYQGIAASDWVGFDHFTKLFEMSGFRRALRNTIIISFYQLIFVFPAPILLALLLNEVRNKTYKKFVQTSVYLPHFVSWVVIGGIIYAILSPTTGIVKEIAGWFGHEGTIFNVMGSRETFRSLLIGSNIWKEAGFGTVLYLATIATIDPHLYEAAKVDGAKKWRQIWHITLPGLRTTIVILLIFNVGSFLNAGLEQVFALYSPLVYEVGEILDTYLYKLAFNEAKYDLSTATGLFKSVVGLILVLVTNSIAKKIDRESGLI</sequence>
<evidence type="ECO:0000256" key="3">
    <source>
        <dbReference type="ARBA" id="ARBA00022475"/>
    </source>
</evidence>
<dbReference type="RefSeq" id="WP_378092585.1">
    <property type="nucleotide sequence ID" value="NZ_JBHSEP010000002.1"/>
</dbReference>
<dbReference type="Gene3D" id="1.10.3720.10">
    <property type="entry name" value="MetI-like"/>
    <property type="match status" value="1"/>
</dbReference>
<keyword evidence="10" id="KW-1185">Reference proteome</keyword>
<evidence type="ECO:0000256" key="6">
    <source>
        <dbReference type="ARBA" id="ARBA00023136"/>
    </source>
</evidence>
<evidence type="ECO:0000256" key="4">
    <source>
        <dbReference type="ARBA" id="ARBA00022692"/>
    </source>
</evidence>
<dbReference type="EMBL" id="JBHSEP010000002">
    <property type="protein sequence ID" value="MFC4597418.1"/>
    <property type="molecule type" value="Genomic_DNA"/>
</dbReference>
<evidence type="ECO:0000313" key="9">
    <source>
        <dbReference type="EMBL" id="MFC4597418.1"/>
    </source>
</evidence>
<keyword evidence="4 7" id="KW-0812">Transmembrane</keyword>
<accession>A0ABV9F878</accession>
<comment type="similarity">
    <text evidence="7">Belongs to the binding-protein-dependent transport system permease family.</text>
</comment>